<keyword evidence="2" id="KW-1185">Reference proteome</keyword>
<accession>A0ABP7PL25</accession>
<reference evidence="2" key="1">
    <citation type="journal article" date="2019" name="Int. J. Syst. Evol. Microbiol.">
        <title>The Global Catalogue of Microorganisms (GCM) 10K type strain sequencing project: providing services to taxonomists for standard genome sequencing and annotation.</title>
        <authorList>
            <consortium name="The Broad Institute Genomics Platform"/>
            <consortium name="The Broad Institute Genome Sequencing Center for Infectious Disease"/>
            <person name="Wu L."/>
            <person name="Ma J."/>
        </authorList>
    </citation>
    <scope>NUCLEOTIDE SEQUENCE [LARGE SCALE GENOMIC DNA]</scope>
    <source>
        <strain evidence="2">JCM 17027</strain>
    </source>
</reference>
<dbReference type="RefSeq" id="WP_345590897.1">
    <property type="nucleotide sequence ID" value="NZ_BAABCQ010000025.1"/>
</dbReference>
<organism evidence="1 2">
    <name type="scientific">Streptomyces marokkonensis</name>
    <dbReference type="NCBI Taxonomy" id="324855"/>
    <lineage>
        <taxon>Bacteria</taxon>
        <taxon>Bacillati</taxon>
        <taxon>Actinomycetota</taxon>
        <taxon>Actinomycetes</taxon>
        <taxon>Kitasatosporales</taxon>
        <taxon>Streptomycetaceae</taxon>
        <taxon>Streptomyces</taxon>
    </lineage>
</organism>
<dbReference type="EMBL" id="BAABCQ010000025">
    <property type="protein sequence ID" value="GAA3967491.1"/>
    <property type="molecule type" value="Genomic_DNA"/>
</dbReference>
<proteinExistence type="predicted"/>
<dbReference type="Proteomes" id="UP001500034">
    <property type="component" value="Unassembled WGS sequence"/>
</dbReference>
<evidence type="ECO:0000313" key="1">
    <source>
        <dbReference type="EMBL" id="GAA3967491.1"/>
    </source>
</evidence>
<name>A0ABP7PL25_9ACTN</name>
<evidence type="ECO:0000313" key="2">
    <source>
        <dbReference type="Proteomes" id="UP001500034"/>
    </source>
</evidence>
<sequence length="113" mass="11895">MVQWGVCAAEFSSLLRQEYAGRASHQTLGAVDALFFGPTRRAAIPFTRVTTAAVPPTPTLSQKGTLSMSAGPAAPRNVQMIRSIRSTAYVLAVFTTVSAAGGSISDVIRIPSR</sequence>
<protein>
    <submittedName>
        <fullName evidence="1">Uncharacterized protein</fullName>
    </submittedName>
</protein>
<gene>
    <name evidence="1" type="ORF">GCM10022384_18680</name>
</gene>
<comment type="caution">
    <text evidence="1">The sequence shown here is derived from an EMBL/GenBank/DDBJ whole genome shotgun (WGS) entry which is preliminary data.</text>
</comment>